<protein>
    <submittedName>
        <fullName evidence="1">Uncharacterized protein</fullName>
    </submittedName>
</protein>
<sequence>MLELKTIRQTAATGILPEYRIRLMVAAGTCPGIKVGNRFMVNVTALAEQLDRMSREPREQ</sequence>
<organism evidence="1">
    <name type="scientific">Phage sp. ctrsQ3</name>
    <dbReference type="NCBI Taxonomy" id="2826752"/>
    <lineage>
        <taxon>Viruses</taxon>
    </lineage>
</organism>
<reference evidence="1" key="1">
    <citation type="journal article" date="2021" name="Proc. Natl. Acad. Sci. U.S.A.">
        <title>A Catalog of Tens of Thousands of Viruses from Human Metagenomes Reveals Hidden Associations with Chronic Diseases.</title>
        <authorList>
            <person name="Tisza M.J."/>
            <person name="Buck C.B."/>
        </authorList>
    </citation>
    <scope>NUCLEOTIDE SEQUENCE</scope>
    <source>
        <strain evidence="1">CtrsQ3</strain>
    </source>
</reference>
<proteinExistence type="predicted"/>
<accession>A0A8S5MFT7</accession>
<name>A0A8S5MFT7_9VIRU</name>
<dbReference type="EMBL" id="BK014897">
    <property type="protein sequence ID" value="DAD81197.1"/>
    <property type="molecule type" value="Genomic_DNA"/>
</dbReference>
<evidence type="ECO:0000313" key="1">
    <source>
        <dbReference type="EMBL" id="DAD81197.1"/>
    </source>
</evidence>